<organism evidence="2 3">
    <name type="scientific">Actinomadura namibiensis</name>
    <dbReference type="NCBI Taxonomy" id="182080"/>
    <lineage>
        <taxon>Bacteria</taxon>
        <taxon>Bacillati</taxon>
        <taxon>Actinomycetota</taxon>
        <taxon>Actinomycetes</taxon>
        <taxon>Streptosporangiales</taxon>
        <taxon>Thermomonosporaceae</taxon>
        <taxon>Actinomadura</taxon>
    </lineage>
</organism>
<keyword evidence="3" id="KW-1185">Reference proteome</keyword>
<keyword evidence="1" id="KW-0812">Transmembrane</keyword>
<evidence type="ECO:0008006" key="4">
    <source>
        <dbReference type="Google" id="ProtNLM"/>
    </source>
</evidence>
<dbReference type="Pfam" id="PF10118">
    <property type="entry name" value="Metal_hydrol"/>
    <property type="match status" value="1"/>
</dbReference>
<dbReference type="RefSeq" id="WP_182843314.1">
    <property type="nucleotide sequence ID" value="NZ_BAAALP010000039.1"/>
</dbReference>
<protein>
    <recommendedName>
        <fullName evidence="4">Metal-dependent hydrolase</fullName>
    </recommendedName>
</protein>
<evidence type="ECO:0000256" key="1">
    <source>
        <dbReference type="SAM" id="Phobius"/>
    </source>
</evidence>
<accession>A0A7W3QKZ6</accession>
<dbReference type="InterPro" id="IPR016516">
    <property type="entry name" value="UCP07580"/>
</dbReference>
<dbReference type="EMBL" id="JACJIA010000003">
    <property type="protein sequence ID" value="MBA8950906.1"/>
    <property type="molecule type" value="Genomic_DNA"/>
</dbReference>
<comment type="caution">
    <text evidence="2">The sequence shown here is derived from an EMBL/GenBank/DDBJ whole genome shotgun (WGS) entry which is preliminary data.</text>
</comment>
<gene>
    <name evidence="2" type="ORF">HNR61_002537</name>
</gene>
<proteinExistence type="predicted"/>
<keyword evidence="1" id="KW-0472">Membrane</keyword>
<feature type="transmembrane region" description="Helical" evidence="1">
    <location>
        <begin position="202"/>
        <end position="220"/>
    </location>
</feature>
<dbReference type="PANTHER" id="PTHR39456:SF1">
    <property type="entry name" value="METAL-DEPENDENT HYDROLASE"/>
    <property type="match status" value="1"/>
</dbReference>
<evidence type="ECO:0000313" key="2">
    <source>
        <dbReference type="EMBL" id="MBA8950906.1"/>
    </source>
</evidence>
<dbReference type="PANTHER" id="PTHR39456">
    <property type="entry name" value="METAL-DEPENDENT HYDROLASE"/>
    <property type="match status" value="1"/>
</dbReference>
<name>A0A7W3QKZ6_ACTNM</name>
<dbReference type="PIRSF" id="PIRSF007580">
    <property type="entry name" value="UCP07580"/>
    <property type="match status" value="1"/>
</dbReference>
<dbReference type="Proteomes" id="UP000572680">
    <property type="component" value="Unassembled WGS sequence"/>
</dbReference>
<keyword evidence="1" id="KW-1133">Transmembrane helix</keyword>
<dbReference type="AlphaFoldDB" id="A0A7W3QKZ6"/>
<sequence length="298" mass="34017">MSRAAARRGIAITPRTVKTRRIGFDYPPERLPRHFVGGDLVMSHVVAVLSSFFPEGEDYFIRSVRNYRDRVTDPELKRQVAGFVGQEVTHSREHRHLNDRLARLGYPTRAIDRLTGLGLRFDERVMPRSSRLAVTAALEHYTATLAEVLLTEERARAMFDVDEVRSLLEWHALEESEHKSVAFDVYRVGVGNELRRIWAMRLTTIGFLAATVVATVYSMLHDPATYNPRVLVPSLRRLRHSPWLTREVARRIAAYNRPGFHPDDFDNTALVAEWKERLFGADGELTGRLRGGPRPPAP</sequence>
<reference evidence="2 3" key="1">
    <citation type="submission" date="2020-08" db="EMBL/GenBank/DDBJ databases">
        <title>Genomic Encyclopedia of Type Strains, Phase IV (KMG-IV): sequencing the most valuable type-strain genomes for metagenomic binning, comparative biology and taxonomic classification.</title>
        <authorList>
            <person name="Goeker M."/>
        </authorList>
    </citation>
    <scope>NUCLEOTIDE SEQUENCE [LARGE SCALE GENOMIC DNA]</scope>
    <source>
        <strain evidence="2 3">DSM 44197</strain>
    </source>
</reference>
<evidence type="ECO:0000313" key="3">
    <source>
        <dbReference type="Proteomes" id="UP000572680"/>
    </source>
</evidence>